<dbReference type="Proteomes" id="UP000594262">
    <property type="component" value="Unplaced"/>
</dbReference>
<dbReference type="InterPro" id="IPR011330">
    <property type="entry name" value="Glyco_hydro/deAcase_b/a-brl"/>
</dbReference>
<evidence type="ECO:0000256" key="1">
    <source>
        <dbReference type="SAM" id="MobiDB-lite"/>
    </source>
</evidence>
<dbReference type="SMART" id="SM00494">
    <property type="entry name" value="ChtBD2"/>
    <property type="match status" value="1"/>
</dbReference>
<name>A0A7M5UPK4_9CNID</name>
<evidence type="ECO:0000259" key="2">
    <source>
        <dbReference type="PROSITE" id="PS50940"/>
    </source>
</evidence>
<dbReference type="InterPro" id="IPR052740">
    <property type="entry name" value="CE4"/>
</dbReference>
<dbReference type="GO" id="GO:0008061">
    <property type="term" value="F:chitin binding"/>
    <property type="evidence" value="ECO:0007669"/>
    <property type="project" value="InterPro"/>
</dbReference>
<dbReference type="InterPro" id="IPR002509">
    <property type="entry name" value="NODB_dom"/>
</dbReference>
<dbReference type="EnsemblMetazoa" id="CLYHEMT000528.1">
    <property type="protein sequence ID" value="CLYHEMP000528.1"/>
    <property type="gene ID" value="CLYHEMG000528"/>
</dbReference>
<evidence type="ECO:0000313" key="3">
    <source>
        <dbReference type="EnsemblMetazoa" id="CLYHEMP000528.1"/>
    </source>
</evidence>
<dbReference type="PANTHER" id="PTHR45985">
    <property type="match status" value="1"/>
</dbReference>
<dbReference type="GO" id="GO:0016810">
    <property type="term" value="F:hydrolase activity, acting on carbon-nitrogen (but not peptide) bonds"/>
    <property type="evidence" value="ECO:0007669"/>
    <property type="project" value="InterPro"/>
</dbReference>
<evidence type="ECO:0000313" key="4">
    <source>
        <dbReference type="Proteomes" id="UP000594262"/>
    </source>
</evidence>
<dbReference type="SUPFAM" id="SSF88713">
    <property type="entry name" value="Glycoside hydrolase/deacetylase"/>
    <property type="match status" value="1"/>
</dbReference>
<accession>A0A7M5UPK4</accession>
<dbReference type="OrthoDB" id="6021972at2759"/>
<dbReference type="Gene3D" id="3.20.20.370">
    <property type="entry name" value="Glycoside hydrolase/deacetylase"/>
    <property type="match status" value="1"/>
</dbReference>
<dbReference type="AlphaFoldDB" id="A0A7M5UPK4"/>
<proteinExistence type="predicted"/>
<dbReference type="PROSITE" id="PS50940">
    <property type="entry name" value="CHIT_BIND_II"/>
    <property type="match status" value="1"/>
</dbReference>
<dbReference type="PANTHER" id="PTHR45985:SF3">
    <property type="entry name" value="CHITIN DEACETYLASE-LIKE 4"/>
    <property type="match status" value="1"/>
</dbReference>
<feature type="domain" description="Chitin-binding type-2" evidence="2">
    <location>
        <begin position="57"/>
        <end position="113"/>
    </location>
</feature>
<feature type="region of interest" description="Disordered" evidence="1">
    <location>
        <begin position="116"/>
        <end position="152"/>
    </location>
</feature>
<feature type="compositionally biased region" description="Gly residues" evidence="1">
    <location>
        <begin position="116"/>
        <end position="129"/>
    </location>
</feature>
<dbReference type="GO" id="GO:0005576">
    <property type="term" value="C:extracellular region"/>
    <property type="evidence" value="ECO:0007669"/>
    <property type="project" value="InterPro"/>
</dbReference>
<organism evidence="3 4">
    <name type="scientific">Clytia hemisphaerica</name>
    <dbReference type="NCBI Taxonomy" id="252671"/>
    <lineage>
        <taxon>Eukaryota</taxon>
        <taxon>Metazoa</taxon>
        <taxon>Cnidaria</taxon>
        <taxon>Hydrozoa</taxon>
        <taxon>Hydroidolina</taxon>
        <taxon>Leptothecata</taxon>
        <taxon>Obeliida</taxon>
        <taxon>Clytiidae</taxon>
        <taxon>Clytia</taxon>
    </lineage>
</organism>
<dbReference type="InterPro" id="IPR002557">
    <property type="entry name" value="Chitin-bd_dom"/>
</dbReference>
<keyword evidence="4" id="KW-1185">Reference proteome</keyword>
<dbReference type="SUPFAM" id="SSF57625">
    <property type="entry name" value="Invertebrate chitin-binding proteins"/>
    <property type="match status" value="1"/>
</dbReference>
<reference evidence="3" key="1">
    <citation type="submission" date="2021-01" db="UniProtKB">
        <authorList>
            <consortium name="EnsemblMetazoa"/>
        </authorList>
    </citation>
    <scope>IDENTIFICATION</scope>
</reference>
<dbReference type="Gene3D" id="2.170.140.10">
    <property type="entry name" value="Chitin binding domain"/>
    <property type="match status" value="1"/>
</dbReference>
<dbReference type="GO" id="GO:0005975">
    <property type="term" value="P:carbohydrate metabolic process"/>
    <property type="evidence" value="ECO:0007669"/>
    <property type="project" value="InterPro"/>
</dbReference>
<feature type="compositionally biased region" description="Low complexity" evidence="1">
    <location>
        <begin position="131"/>
        <end position="145"/>
    </location>
</feature>
<dbReference type="Pfam" id="PF01607">
    <property type="entry name" value="CBM_14"/>
    <property type="match status" value="1"/>
</dbReference>
<sequence length="465" mass="53218">SFHSIFLSHRRRRTQQKEKSLRRITILDKMKLLAVGAFVLLANIVHCLDEEDVIIKPEFCDKKPLYSPHPTNCGKYIICAGPVGVHILKCPEDLHWDVKRKLCNWKQYAGCDGRPTGGSTGGGSSGGGSRVTDPPTTKPTTTPKPVTKKRYERADPCDKTTCKLPNCACANERQPPKGLSAKQVPQMILISYEDGVNSINHELYKELFDGKKNPNGCPIKATFFVTDTNNDYKLTKDLYNRGHEIGVNTLTHTAPESYWKGLAYDTLVREVVNMRSKLQENGINNVKGFRNPFLQTSGDTLYAVLKDYGFEYDSSLATHFGQLWWPFTLDYSTEMKECRKKDACPLNSYPGLWEIPKIPFRDNIVSCTAYDQCYRFDNNKEAVFEFLLNNFVRHYNQLRAPYPLFGHSDWMTGIHNVYRKEGLKAFIQNMLSKNDVYFVTLSQAVEWMKNPTTLDKIKTFRPWQC</sequence>
<protein>
    <recommendedName>
        <fullName evidence="2">Chitin-binding type-2 domain-containing protein</fullName>
    </recommendedName>
</protein>
<dbReference type="Pfam" id="PF01522">
    <property type="entry name" value="Polysacc_deac_1"/>
    <property type="match status" value="1"/>
</dbReference>
<dbReference type="InterPro" id="IPR036508">
    <property type="entry name" value="Chitin-bd_dom_sf"/>
</dbReference>